<dbReference type="RefSeq" id="WP_188368022.1">
    <property type="nucleotide sequence ID" value="NZ_BMDT01000008.1"/>
</dbReference>
<dbReference type="PANTHER" id="PTHR37806">
    <property type="entry name" value="LMO0724 PROTEIN"/>
    <property type="match status" value="1"/>
</dbReference>
<dbReference type="Pfam" id="PF13529">
    <property type="entry name" value="Peptidase_C39_2"/>
    <property type="match status" value="1"/>
</dbReference>
<accession>A0A917JIC2</accession>
<sequence>MMKKKGLINLALALIFLLTIYLTYFRSTTKPEEVVDTSQSQSEEDALWMDEVTTKQGAADFVKTIRLDVPLYNQLAEPRLRNGSSVTSLAMLLSYYGFEVDKNQLAVQLPMASYAKTSNPHQAFVGDIIGEEPTLGVAVEPIATLAKAIVGDEFEVVTGEDRSFAKLLTVLQDAKPIWLNVTKNMTQLSESDWQKWGTKKEPIMVTDKYHAVVLTGMDEEYIYYNDPLQNKELKIKTEKLNDLFDQTKKQFIYLD</sequence>
<evidence type="ECO:0000259" key="1">
    <source>
        <dbReference type="Pfam" id="PF13529"/>
    </source>
</evidence>
<gene>
    <name evidence="2" type="ORF">GCM10011482_18450</name>
</gene>
<dbReference type="InterPro" id="IPR039564">
    <property type="entry name" value="Peptidase_C39-like"/>
</dbReference>
<keyword evidence="3" id="KW-1185">Reference proteome</keyword>
<comment type="caution">
    <text evidence="2">The sequence shown here is derived from an EMBL/GenBank/DDBJ whole genome shotgun (WGS) entry which is preliminary data.</text>
</comment>
<dbReference type="EMBL" id="BMDT01000008">
    <property type="protein sequence ID" value="GGI66191.1"/>
    <property type="molecule type" value="Genomic_DNA"/>
</dbReference>
<evidence type="ECO:0000313" key="2">
    <source>
        <dbReference type="EMBL" id="GGI66191.1"/>
    </source>
</evidence>
<reference evidence="2" key="1">
    <citation type="journal article" date="2014" name="Int. J. Syst. Evol. Microbiol.">
        <title>Complete genome sequence of Corynebacterium casei LMG S-19264T (=DSM 44701T), isolated from a smear-ripened cheese.</title>
        <authorList>
            <consortium name="US DOE Joint Genome Institute (JGI-PGF)"/>
            <person name="Walter F."/>
            <person name="Albersmeier A."/>
            <person name="Kalinowski J."/>
            <person name="Ruckert C."/>
        </authorList>
    </citation>
    <scope>NUCLEOTIDE SEQUENCE</scope>
    <source>
        <strain evidence="2">CCM 8433</strain>
    </source>
</reference>
<dbReference type="AlphaFoldDB" id="A0A917JIC2"/>
<feature type="domain" description="Peptidase C39-like" evidence="1">
    <location>
        <begin position="67"/>
        <end position="227"/>
    </location>
</feature>
<dbReference type="PANTHER" id="PTHR37806:SF1">
    <property type="entry name" value="PEPTIDASE C39-LIKE DOMAIN-CONTAINING PROTEIN"/>
    <property type="match status" value="1"/>
</dbReference>
<proteinExistence type="predicted"/>
<protein>
    <submittedName>
        <fullName evidence="2">Peptidase C39</fullName>
    </submittedName>
</protein>
<dbReference type="Proteomes" id="UP000622610">
    <property type="component" value="Unassembled WGS sequence"/>
</dbReference>
<dbReference type="Gene3D" id="3.90.70.10">
    <property type="entry name" value="Cysteine proteinases"/>
    <property type="match status" value="1"/>
</dbReference>
<name>A0A917JIC2_9ENTE</name>
<organism evidence="2 3">
    <name type="scientific">Enterococcus alcedinis</name>
    <dbReference type="NCBI Taxonomy" id="1274384"/>
    <lineage>
        <taxon>Bacteria</taxon>
        <taxon>Bacillati</taxon>
        <taxon>Bacillota</taxon>
        <taxon>Bacilli</taxon>
        <taxon>Lactobacillales</taxon>
        <taxon>Enterococcaceae</taxon>
        <taxon>Enterococcus</taxon>
    </lineage>
</organism>
<evidence type="ECO:0000313" key="3">
    <source>
        <dbReference type="Proteomes" id="UP000622610"/>
    </source>
</evidence>
<reference evidence="2" key="2">
    <citation type="submission" date="2020-09" db="EMBL/GenBank/DDBJ databases">
        <authorList>
            <person name="Sun Q."/>
            <person name="Sedlacek I."/>
        </authorList>
    </citation>
    <scope>NUCLEOTIDE SEQUENCE</scope>
    <source>
        <strain evidence="2">CCM 8433</strain>
    </source>
</reference>